<feature type="transmembrane region" description="Helical" evidence="6">
    <location>
        <begin position="585"/>
        <end position="606"/>
    </location>
</feature>
<protein>
    <submittedName>
        <fullName evidence="8">Membrane protein</fullName>
    </submittedName>
</protein>
<comment type="subcellular location">
    <subcellularLocation>
        <location evidence="1">Cell membrane</location>
        <topology evidence="1">Multi-pass membrane protein</topology>
    </subcellularLocation>
</comment>
<dbReference type="Proteomes" id="UP000299290">
    <property type="component" value="Unassembled WGS sequence"/>
</dbReference>
<evidence type="ECO:0000256" key="1">
    <source>
        <dbReference type="ARBA" id="ARBA00004651"/>
    </source>
</evidence>
<keyword evidence="9" id="KW-1185">Reference proteome</keyword>
<feature type="transmembrane region" description="Helical" evidence="6">
    <location>
        <begin position="220"/>
        <end position="241"/>
    </location>
</feature>
<feature type="transmembrane region" description="Helical" evidence="6">
    <location>
        <begin position="297"/>
        <end position="320"/>
    </location>
</feature>
<feature type="transmembrane region" description="Helical" evidence="6">
    <location>
        <begin position="268"/>
        <end position="291"/>
    </location>
</feature>
<keyword evidence="3 6" id="KW-0812">Transmembrane</keyword>
<reference evidence="8 9" key="1">
    <citation type="journal article" date="2020" name="Int. J. Syst. Evol. Microbiol.">
        <title>Reclassification of Streptomyces castelarensis and Streptomyces sporoclivatus as later heterotypic synonyms of Streptomyces antimycoticus.</title>
        <authorList>
            <person name="Komaki H."/>
            <person name="Tamura T."/>
        </authorList>
    </citation>
    <scope>NUCLEOTIDE SEQUENCE [LARGE SCALE GENOMIC DNA]</scope>
    <source>
        <strain evidence="8 9">NBRC 12839</strain>
    </source>
</reference>
<dbReference type="InterPro" id="IPR000731">
    <property type="entry name" value="SSD"/>
</dbReference>
<keyword evidence="5 6" id="KW-0472">Membrane</keyword>
<dbReference type="SUPFAM" id="SSF82866">
    <property type="entry name" value="Multidrug efflux transporter AcrB transmembrane domain"/>
    <property type="match status" value="2"/>
</dbReference>
<evidence type="ECO:0000256" key="4">
    <source>
        <dbReference type="ARBA" id="ARBA00022989"/>
    </source>
</evidence>
<feature type="domain" description="SSD" evidence="7">
    <location>
        <begin position="190"/>
        <end position="319"/>
    </location>
</feature>
<accession>A0A4D4JZG4</accession>
<dbReference type="Pfam" id="PF03176">
    <property type="entry name" value="MMPL"/>
    <property type="match status" value="2"/>
</dbReference>
<comment type="caution">
    <text evidence="8">The sequence shown here is derived from an EMBL/GenBank/DDBJ whole genome shotgun (WGS) entry which is preliminary data.</text>
</comment>
<keyword evidence="4 6" id="KW-1133">Transmembrane helix</keyword>
<feature type="transmembrane region" description="Helical" evidence="6">
    <location>
        <begin position="360"/>
        <end position="378"/>
    </location>
</feature>
<dbReference type="AlphaFoldDB" id="A0A4D4JZG4"/>
<dbReference type="Gene3D" id="1.20.1640.10">
    <property type="entry name" value="Multidrug efflux transporter AcrB transmembrane domain"/>
    <property type="match status" value="2"/>
</dbReference>
<feature type="transmembrane region" description="Helical" evidence="6">
    <location>
        <begin position="175"/>
        <end position="208"/>
    </location>
</feature>
<evidence type="ECO:0000256" key="3">
    <source>
        <dbReference type="ARBA" id="ARBA00022692"/>
    </source>
</evidence>
<gene>
    <name evidence="8" type="ORF">SANT12839_031030</name>
</gene>
<organism evidence="8 9">
    <name type="scientific">Streptomyces antimycoticus</name>
    <dbReference type="NCBI Taxonomy" id="68175"/>
    <lineage>
        <taxon>Bacteria</taxon>
        <taxon>Bacillati</taxon>
        <taxon>Actinomycetota</taxon>
        <taxon>Actinomycetes</taxon>
        <taxon>Kitasatosporales</taxon>
        <taxon>Streptomycetaceae</taxon>
        <taxon>Streptomyces</taxon>
        <taxon>Streptomyces violaceusniger group</taxon>
    </lineage>
</organism>
<feature type="transmembrane region" description="Helical" evidence="6">
    <location>
        <begin position="544"/>
        <end position="565"/>
    </location>
</feature>
<feature type="transmembrane region" description="Helical" evidence="6">
    <location>
        <begin position="627"/>
        <end position="651"/>
    </location>
</feature>
<dbReference type="GO" id="GO:0005886">
    <property type="term" value="C:plasma membrane"/>
    <property type="evidence" value="ECO:0007669"/>
    <property type="project" value="UniProtKB-SubCell"/>
</dbReference>
<dbReference type="EMBL" id="BJHV01000001">
    <property type="protein sequence ID" value="GDY42221.1"/>
    <property type="molecule type" value="Genomic_DNA"/>
</dbReference>
<feature type="transmembrane region" description="Helical" evidence="6">
    <location>
        <begin position="663"/>
        <end position="686"/>
    </location>
</feature>
<dbReference type="PROSITE" id="PS50156">
    <property type="entry name" value="SSD"/>
    <property type="match status" value="1"/>
</dbReference>
<feature type="transmembrane region" description="Helical" evidence="6">
    <location>
        <begin position="15"/>
        <end position="33"/>
    </location>
</feature>
<proteinExistence type="predicted"/>
<evidence type="ECO:0000256" key="6">
    <source>
        <dbReference type="SAM" id="Phobius"/>
    </source>
</evidence>
<dbReference type="PANTHER" id="PTHR33406:SF13">
    <property type="entry name" value="MEMBRANE PROTEIN YDFJ"/>
    <property type="match status" value="1"/>
</dbReference>
<evidence type="ECO:0000313" key="8">
    <source>
        <dbReference type="EMBL" id="GDY42221.1"/>
    </source>
</evidence>
<evidence type="ECO:0000313" key="9">
    <source>
        <dbReference type="Proteomes" id="UP000299290"/>
    </source>
</evidence>
<name>A0A4D4JZG4_9ACTN</name>
<feature type="transmembrane region" description="Helical" evidence="6">
    <location>
        <begin position="518"/>
        <end position="537"/>
    </location>
</feature>
<evidence type="ECO:0000256" key="2">
    <source>
        <dbReference type="ARBA" id="ARBA00022475"/>
    </source>
</evidence>
<keyword evidence="2" id="KW-1003">Cell membrane</keyword>
<sequence length="804" mass="86429">MRLGGWSTRHRKTAIIGWLLFVVVVAVVGGMSGSRQMTNSENGTGDSARAEKILEDAGLQTPAGEMVMLRGDRPDGWKDAVRDLTARLERTGEAVRVQPPVRSENGREALISFEMKGDPDTAGKRVEPVVEAVKKTESAHRGIVVYEFGDATAQHRLDDMLTNDFKKAELTAVPLALGILLVVFGALVAALLPVLLAVTACVGTFGLLALVSHKLPMFDSTTSVMFLVGLAVGVDYSLFYLRRERDERAAGRDAGTALRIAAATSGRAVLISGVTVMLAMSGMFLSGLLLFHGFAVATILVVLMAMLGSVTVLPAMLSWLGDRIDAGRVPLLNRRRKKGVHSSGGVTVRLMRPVLAKPKLFAVVSGALLLVLSAPALGMKTEQLGMDKQFGSDAPITVAYQEITGSFPGGPAPAEVVLRSDEIASPRFETAVADFKKQLAASGRFGRTVDVEAHRTQGVARIEVPLAGNGQDTTSRHALDTLRDDLVPKILGPVSDQVYVTGELAGSRDFNDQLKTDIAPVFLFIAAVTFVLMLLCFRSLPIALVSILLNLLSVGAAYGTMTAVFQHGWGAELLGMEPAGAIESWMPLFVLVILFGLSMDYHVFVVSRIREAHERGFATRDAIREGIRTTAGSVTGAATIMVAVFAVFALLRMQDMQQMGVGLAVAVLVDATLVRMVLLPSLMALLGERNWYLPRALRWLPSLDHGEEPVERPRPPLVGRAAEQGSASGYAPAVPHRLPACPARRASWVHGCGQTVGTYLYPTRRTVTIVPRCSGPILRRSRATWTSTVRPSPTWPYPHTVVTS</sequence>
<evidence type="ECO:0000256" key="5">
    <source>
        <dbReference type="ARBA" id="ARBA00023136"/>
    </source>
</evidence>
<dbReference type="InterPro" id="IPR004869">
    <property type="entry name" value="MMPL_dom"/>
</dbReference>
<dbReference type="PANTHER" id="PTHR33406">
    <property type="entry name" value="MEMBRANE PROTEIN MJ1562-RELATED"/>
    <property type="match status" value="1"/>
</dbReference>
<dbReference type="InterPro" id="IPR050545">
    <property type="entry name" value="Mycobact_MmpL"/>
</dbReference>
<evidence type="ECO:0000259" key="7">
    <source>
        <dbReference type="PROSITE" id="PS50156"/>
    </source>
</evidence>